<reference evidence="1" key="1">
    <citation type="submission" date="2021-01" db="EMBL/GenBank/DDBJ databases">
        <title>Chromosome-level genome assembly of a human fungal pathogen reveals clustering of transcriptionally co-regulated genes.</title>
        <authorList>
            <person name="Voorhies M."/>
            <person name="Cohen S."/>
            <person name="Shea T.P."/>
            <person name="Petrus S."/>
            <person name="Munoz J.F."/>
            <person name="Poplawski S."/>
            <person name="Goldman W.E."/>
            <person name="Michael T."/>
            <person name="Cuomo C.A."/>
            <person name="Sil A."/>
            <person name="Beyhan S."/>
        </authorList>
    </citation>
    <scope>NUCLEOTIDE SEQUENCE</scope>
    <source>
        <strain evidence="1">WU24</strain>
    </source>
</reference>
<dbReference type="EMBL" id="CP069109">
    <property type="protein sequence ID" value="QSS58643.1"/>
    <property type="molecule type" value="Genomic_DNA"/>
</dbReference>
<proteinExistence type="predicted"/>
<evidence type="ECO:0000313" key="1">
    <source>
        <dbReference type="EMBL" id="QSS58643.1"/>
    </source>
</evidence>
<sequence>MGAPKSPTSTVNATSCSCSDDLIADGDESAEYGLPKIGKRACNSISKSRCDRSNRIGKSFESLLKSKIFESLRMFNSSPFGPRDTINGVISGNLKESGWGHQLWWRSSVSKIVALDCFREISQFGLFASVPNSSFPPCPISPESAMPFFPQHSSHTHRLAAGTNPFSHTSNPANSVGHPWVIYRRGQYPQTAVSSCIGIVPEFQVGFGILDPDETGSPDLNALADIIADVVFPAFMQLALTQATESFGGKYEQESSKSSITIAVDLLPGRYEEK</sequence>
<dbReference type="Proteomes" id="UP000663671">
    <property type="component" value="Chromosome 2"/>
</dbReference>
<accession>A0A8A1M1K6</accession>
<dbReference type="PROSITE" id="PS51257">
    <property type="entry name" value="PROKAR_LIPOPROTEIN"/>
    <property type="match status" value="1"/>
</dbReference>
<dbReference type="AlphaFoldDB" id="A0A8A1M1K6"/>
<gene>
    <name evidence="1" type="ORF">I7I51_08071</name>
</gene>
<evidence type="ECO:0000313" key="2">
    <source>
        <dbReference type="Proteomes" id="UP000663671"/>
    </source>
</evidence>
<organism evidence="1 2">
    <name type="scientific">Ajellomyces capsulatus</name>
    <name type="common">Darling's disease fungus</name>
    <name type="synonym">Histoplasma capsulatum</name>
    <dbReference type="NCBI Taxonomy" id="5037"/>
    <lineage>
        <taxon>Eukaryota</taxon>
        <taxon>Fungi</taxon>
        <taxon>Dikarya</taxon>
        <taxon>Ascomycota</taxon>
        <taxon>Pezizomycotina</taxon>
        <taxon>Eurotiomycetes</taxon>
        <taxon>Eurotiomycetidae</taxon>
        <taxon>Onygenales</taxon>
        <taxon>Ajellomycetaceae</taxon>
        <taxon>Histoplasma</taxon>
    </lineage>
</organism>
<protein>
    <submittedName>
        <fullName evidence="1">Beta-lactamase</fullName>
    </submittedName>
</protein>
<name>A0A8A1M1K6_AJECA</name>
<dbReference type="OrthoDB" id="10250282at2759"/>
<dbReference type="VEuPathDB" id="FungiDB:I7I51_08071"/>